<keyword evidence="1" id="KW-0812">Transmembrane</keyword>
<dbReference type="Proteomes" id="UP001208570">
    <property type="component" value="Unassembled WGS sequence"/>
</dbReference>
<keyword evidence="3" id="KW-1185">Reference proteome</keyword>
<proteinExistence type="predicted"/>
<sequence length="227" mass="26632">MTADGRLNICSYFADFIERHKYDEMKMVALSGQHYEIPNRVQICYQNVMSRQEFAEIVKAVGREEHGKELSWIFSALPTILLVVIFLLWCTLPVRLCVFSLPAVFIVTGCVLRWRRVKHKKDQIYFIYFNRSECIQPIAVRLAVMVSSAYAINLIFKRIPHTLEQRHTKRRQCLCQFIEEFLAVYLPCIRQEVDTNNLCHVFFKYLNCQLKPDPIILHTLGITVIEA</sequence>
<accession>A0AAD9N0C0</accession>
<evidence type="ECO:0000313" key="2">
    <source>
        <dbReference type="EMBL" id="KAK2152080.1"/>
    </source>
</evidence>
<protein>
    <submittedName>
        <fullName evidence="2">Uncharacterized protein</fullName>
    </submittedName>
</protein>
<keyword evidence="1" id="KW-0472">Membrane</keyword>
<keyword evidence="1" id="KW-1133">Transmembrane helix</keyword>
<evidence type="ECO:0000256" key="1">
    <source>
        <dbReference type="SAM" id="Phobius"/>
    </source>
</evidence>
<name>A0AAD9N0C0_9ANNE</name>
<dbReference type="AlphaFoldDB" id="A0AAD9N0C0"/>
<comment type="caution">
    <text evidence="2">The sequence shown here is derived from an EMBL/GenBank/DDBJ whole genome shotgun (WGS) entry which is preliminary data.</text>
</comment>
<reference evidence="2" key="1">
    <citation type="journal article" date="2023" name="Mol. Biol. Evol.">
        <title>Third-Generation Sequencing Reveals the Adaptive Role of the Epigenome in Three Deep-Sea Polychaetes.</title>
        <authorList>
            <person name="Perez M."/>
            <person name="Aroh O."/>
            <person name="Sun Y."/>
            <person name="Lan Y."/>
            <person name="Juniper S.K."/>
            <person name="Young C.R."/>
            <person name="Angers B."/>
            <person name="Qian P.Y."/>
        </authorList>
    </citation>
    <scope>NUCLEOTIDE SEQUENCE</scope>
    <source>
        <strain evidence="2">P08H-3</strain>
    </source>
</reference>
<evidence type="ECO:0000313" key="3">
    <source>
        <dbReference type="Proteomes" id="UP001208570"/>
    </source>
</evidence>
<organism evidence="2 3">
    <name type="scientific">Paralvinella palmiformis</name>
    <dbReference type="NCBI Taxonomy" id="53620"/>
    <lineage>
        <taxon>Eukaryota</taxon>
        <taxon>Metazoa</taxon>
        <taxon>Spiralia</taxon>
        <taxon>Lophotrochozoa</taxon>
        <taxon>Annelida</taxon>
        <taxon>Polychaeta</taxon>
        <taxon>Sedentaria</taxon>
        <taxon>Canalipalpata</taxon>
        <taxon>Terebellida</taxon>
        <taxon>Terebelliformia</taxon>
        <taxon>Alvinellidae</taxon>
        <taxon>Paralvinella</taxon>
    </lineage>
</organism>
<gene>
    <name evidence="2" type="ORF">LSH36_340g03029</name>
</gene>
<feature type="transmembrane region" description="Helical" evidence="1">
    <location>
        <begin position="96"/>
        <end position="115"/>
    </location>
</feature>
<dbReference type="EMBL" id="JAODUP010000340">
    <property type="protein sequence ID" value="KAK2152080.1"/>
    <property type="molecule type" value="Genomic_DNA"/>
</dbReference>
<feature type="transmembrane region" description="Helical" evidence="1">
    <location>
        <begin position="70"/>
        <end position="89"/>
    </location>
</feature>